<dbReference type="SUPFAM" id="SSF54909">
    <property type="entry name" value="Dimeric alpha+beta barrel"/>
    <property type="match status" value="1"/>
</dbReference>
<dbReference type="EMBL" id="CP070499">
    <property type="protein sequence ID" value="QSB17404.1"/>
    <property type="molecule type" value="Genomic_DNA"/>
</dbReference>
<proteinExistence type="predicted"/>
<dbReference type="PANTHER" id="PTHR37811:SF2">
    <property type="entry name" value="ABM DOMAIN-CONTAINING PROTEIN"/>
    <property type="match status" value="1"/>
</dbReference>
<dbReference type="Gene3D" id="3.30.70.100">
    <property type="match status" value="1"/>
</dbReference>
<dbReference type="PROSITE" id="PS51725">
    <property type="entry name" value="ABM"/>
    <property type="match status" value="1"/>
</dbReference>
<feature type="domain" description="ABM" evidence="1">
    <location>
        <begin position="12"/>
        <end position="99"/>
    </location>
</feature>
<dbReference type="InterPro" id="IPR007138">
    <property type="entry name" value="ABM_dom"/>
</dbReference>
<dbReference type="InterPro" id="IPR052936">
    <property type="entry name" value="Jasmonate_Hydroxylase-like"/>
</dbReference>
<protein>
    <submittedName>
        <fullName evidence="2">Antibiotic biosynthesis monooxygenase</fullName>
    </submittedName>
</protein>
<dbReference type="Pfam" id="PF03992">
    <property type="entry name" value="ABM"/>
    <property type="match status" value="1"/>
</dbReference>
<dbReference type="Proteomes" id="UP000662857">
    <property type="component" value="Chromosome"/>
</dbReference>
<reference evidence="2" key="1">
    <citation type="submission" date="2021-02" db="EMBL/GenBank/DDBJ databases">
        <title>Natrosporangium hydrolyticum gen. nov., sp. nov, a haloalkaliphilic actinobacterium from a soda solonchak soil.</title>
        <authorList>
            <person name="Sorokin D.Y."/>
            <person name="Khijniak T.V."/>
            <person name="Zakharycheva A.P."/>
            <person name="Boueva O.V."/>
            <person name="Ariskina E.V."/>
            <person name="Hahnke R.L."/>
            <person name="Bunk B."/>
            <person name="Sproer C."/>
            <person name="Schumann P."/>
            <person name="Evtushenko L.I."/>
            <person name="Kublanov I.V."/>
        </authorList>
    </citation>
    <scope>NUCLEOTIDE SEQUENCE</scope>
    <source>
        <strain evidence="2">DSM 106523</strain>
    </source>
</reference>
<dbReference type="GO" id="GO:0004497">
    <property type="term" value="F:monooxygenase activity"/>
    <property type="evidence" value="ECO:0007669"/>
    <property type="project" value="UniProtKB-KW"/>
</dbReference>
<evidence type="ECO:0000313" key="2">
    <source>
        <dbReference type="EMBL" id="QSB17404.1"/>
    </source>
</evidence>
<sequence>MATPVPPYEPPYYAVIFTSVRHDDDHEAYAAAAKRMLALATEQPGFLGVDSARGADGLGITVSYWRDRASIEAWRTHAAHLPIQETGRRRWYDMFSVHIAQVERSYRYPPPAP</sequence>
<gene>
    <name evidence="2" type="ORF">JQS43_17710</name>
</gene>
<dbReference type="KEGG" id="nhy:JQS43_17710"/>
<keyword evidence="2" id="KW-0560">Oxidoreductase</keyword>
<keyword evidence="2" id="KW-0503">Monooxygenase</keyword>
<keyword evidence="3" id="KW-1185">Reference proteome</keyword>
<dbReference type="InterPro" id="IPR011008">
    <property type="entry name" value="Dimeric_a/b-barrel"/>
</dbReference>
<name>A0A895YHK8_9ACTN</name>
<evidence type="ECO:0000313" key="3">
    <source>
        <dbReference type="Proteomes" id="UP000662857"/>
    </source>
</evidence>
<dbReference type="PANTHER" id="PTHR37811">
    <property type="entry name" value="BLL5343 PROTEIN"/>
    <property type="match status" value="1"/>
</dbReference>
<evidence type="ECO:0000259" key="1">
    <source>
        <dbReference type="PROSITE" id="PS51725"/>
    </source>
</evidence>
<accession>A0A895YHK8</accession>
<organism evidence="2 3">
    <name type="scientific">Natronosporangium hydrolyticum</name>
    <dbReference type="NCBI Taxonomy" id="2811111"/>
    <lineage>
        <taxon>Bacteria</taxon>
        <taxon>Bacillati</taxon>
        <taxon>Actinomycetota</taxon>
        <taxon>Actinomycetes</taxon>
        <taxon>Micromonosporales</taxon>
        <taxon>Micromonosporaceae</taxon>
        <taxon>Natronosporangium</taxon>
    </lineage>
</organism>
<dbReference type="AlphaFoldDB" id="A0A895YHK8"/>